<dbReference type="STRING" id="946333.A4W93_15800"/>
<feature type="region of interest" description="Disordered" evidence="1">
    <location>
        <begin position="1"/>
        <end position="29"/>
    </location>
</feature>
<dbReference type="EMBL" id="CP015118">
    <property type="protein sequence ID" value="ARN21243.1"/>
    <property type="molecule type" value="Genomic_DNA"/>
</dbReference>
<name>A0A1W6LAH6_9BURK</name>
<dbReference type="AlphaFoldDB" id="A0A1W6LAH6"/>
<accession>A0A1W6LAH6</accession>
<reference evidence="2 3" key="1">
    <citation type="submission" date="2016-04" db="EMBL/GenBank/DDBJ databases">
        <title>Complete genome sequence of natural rubber-degrading, novel Gram-negative bacterium, Rhizobacter gummiphilus strain NS21.</title>
        <authorList>
            <person name="Tabata M."/>
            <person name="Kasai D."/>
            <person name="Fukuda M."/>
        </authorList>
    </citation>
    <scope>NUCLEOTIDE SEQUENCE [LARGE SCALE GENOMIC DNA]</scope>
    <source>
        <strain evidence="2 3">NS21</strain>
    </source>
</reference>
<proteinExistence type="predicted"/>
<dbReference type="Proteomes" id="UP000193427">
    <property type="component" value="Chromosome"/>
</dbReference>
<dbReference type="RefSeq" id="WP_085751531.1">
    <property type="nucleotide sequence ID" value="NZ_BSPR01000004.1"/>
</dbReference>
<keyword evidence="3" id="KW-1185">Reference proteome</keyword>
<evidence type="ECO:0000313" key="3">
    <source>
        <dbReference type="Proteomes" id="UP000193427"/>
    </source>
</evidence>
<dbReference type="KEGG" id="rgu:A4W93_15800"/>
<evidence type="ECO:0000313" key="2">
    <source>
        <dbReference type="EMBL" id="ARN21243.1"/>
    </source>
</evidence>
<protein>
    <submittedName>
        <fullName evidence="2">Uncharacterized protein</fullName>
    </submittedName>
</protein>
<dbReference type="OrthoDB" id="7056260at2"/>
<organism evidence="2 3">
    <name type="scientific">Piscinibacter gummiphilus</name>
    <dbReference type="NCBI Taxonomy" id="946333"/>
    <lineage>
        <taxon>Bacteria</taxon>
        <taxon>Pseudomonadati</taxon>
        <taxon>Pseudomonadota</taxon>
        <taxon>Betaproteobacteria</taxon>
        <taxon>Burkholderiales</taxon>
        <taxon>Sphaerotilaceae</taxon>
        <taxon>Piscinibacter</taxon>
    </lineage>
</organism>
<sequence length="364" mass="38499">MAIDKVPSSGASPWPRIGSTPLVRPPAGQATNTAVPAVVRAAEIDPLLAMPSRFEAPPTPAPATLHGVSAQGVPVSVGGLVNGGQGLSRGDVLLVQVQSTTPRLELGLFDVIARPVVGRSALFDTLSAPAQEALPAAMRSDQLALRQLTWRLPEPLALATQWRLLVLNTLAQTAPKAHAAPNATSPFTEPPLQAAMREAAPSPLLPIPDRWLYPAYAWGGLHAMLRVLEADSDPPPPPRRRQGRSLALRLEVDIPGLGRIAVLVQLADDGVQLLIFVEEPDALPRVRDVLPVLSSALELADLTLVRCRLVQGQPAPARAPVLMNESTPVPAAAWLSPPLFRAAAEVIVVFSGALAPHAEEKAFR</sequence>
<evidence type="ECO:0000256" key="1">
    <source>
        <dbReference type="SAM" id="MobiDB-lite"/>
    </source>
</evidence>
<gene>
    <name evidence="2" type="ORF">A4W93_15800</name>
</gene>